<dbReference type="Proteomes" id="UP000675881">
    <property type="component" value="Chromosome 12"/>
</dbReference>
<dbReference type="AlphaFoldDB" id="A0A7R8H1Y8"/>
<gene>
    <name evidence="1" type="ORF">LSAA_3521</name>
</gene>
<protein>
    <submittedName>
        <fullName evidence="1">(salmon louse) hypothetical protein</fullName>
    </submittedName>
</protein>
<organism evidence="1 2">
    <name type="scientific">Lepeophtheirus salmonis</name>
    <name type="common">Salmon louse</name>
    <name type="synonym">Caligus salmonis</name>
    <dbReference type="NCBI Taxonomy" id="72036"/>
    <lineage>
        <taxon>Eukaryota</taxon>
        <taxon>Metazoa</taxon>
        <taxon>Ecdysozoa</taxon>
        <taxon>Arthropoda</taxon>
        <taxon>Crustacea</taxon>
        <taxon>Multicrustacea</taxon>
        <taxon>Hexanauplia</taxon>
        <taxon>Copepoda</taxon>
        <taxon>Siphonostomatoida</taxon>
        <taxon>Caligidae</taxon>
        <taxon>Lepeophtheirus</taxon>
    </lineage>
</organism>
<proteinExistence type="predicted"/>
<evidence type="ECO:0000313" key="2">
    <source>
        <dbReference type="Proteomes" id="UP000675881"/>
    </source>
</evidence>
<accession>A0A7R8H1Y8</accession>
<sequence>MTIIDQQFLERMSITPIMDRRSGKRNQELEILSQDYLTQLESNCWMKRETIEIGKGDGEKIPKPEEIEKSTAKFNGKIQKCHANEEDEAVVDLNQKLEFNAYVCSNELLLKEGVYYFQRQLKLGLRI</sequence>
<reference evidence="1" key="1">
    <citation type="submission" date="2021-02" db="EMBL/GenBank/DDBJ databases">
        <authorList>
            <person name="Bekaert M."/>
        </authorList>
    </citation>
    <scope>NUCLEOTIDE SEQUENCE</scope>
    <source>
        <strain evidence="1">IoA-00</strain>
    </source>
</reference>
<name>A0A7R8H1Y8_LEPSM</name>
<keyword evidence="2" id="KW-1185">Reference proteome</keyword>
<evidence type="ECO:0000313" key="1">
    <source>
        <dbReference type="EMBL" id="CAF2819755.1"/>
    </source>
</evidence>
<dbReference type="EMBL" id="HG994591">
    <property type="protein sequence ID" value="CAF2819755.1"/>
    <property type="molecule type" value="Genomic_DNA"/>
</dbReference>